<protein>
    <submittedName>
        <fullName evidence="12">HRT1-like protein</fullName>
    </submittedName>
</protein>
<dbReference type="SUPFAM" id="SSF57850">
    <property type="entry name" value="RING/U-box"/>
    <property type="match status" value="1"/>
</dbReference>
<dbReference type="EMBL" id="GDID01000720">
    <property type="protein sequence ID" value="JAP95886.1"/>
    <property type="molecule type" value="Transcribed_RNA"/>
</dbReference>
<dbReference type="InterPro" id="IPR051031">
    <property type="entry name" value="RING-box_E3_Ubiquitin_Ligase"/>
</dbReference>
<dbReference type="AlphaFoldDB" id="A0A146KKD2"/>
<gene>
    <name evidence="12" type="ORF">TPC1_10968</name>
</gene>
<dbReference type="InterPro" id="IPR001841">
    <property type="entry name" value="Znf_RING"/>
</dbReference>
<keyword evidence="8" id="KW-0862">Zinc</keyword>
<evidence type="ECO:0000256" key="7">
    <source>
        <dbReference type="ARBA" id="ARBA00022786"/>
    </source>
</evidence>
<evidence type="ECO:0000256" key="10">
    <source>
        <dbReference type="PROSITE-ProRule" id="PRU00175"/>
    </source>
</evidence>
<dbReference type="InterPro" id="IPR013083">
    <property type="entry name" value="Znf_RING/FYVE/PHD"/>
</dbReference>
<evidence type="ECO:0000313" key="12">
    <source>
        <dbReference type="EMBL" id="JAP95886.1"/>
    </source>
</evidence>
<feature type="domain" description="RING-type" evidence="11">
    <location>
        <begin position="14"/>
        <end position="65"/>
    </location>
</feature>
<comment type="pathway">
    <text evidence="3">Protein modification; protein ubiquitination.</text>
</comment>
<evidence type="ECO:0000256" key="1">
    <source>
        <dbReference type="ARBA" id="ARBA00004123"/>
    </source>
</evidence>
<evidence type="ECO:0000259" key="11">
    <source>
        <dbReference type="PROSITE" id="PS50089"/>
    </source>
</evidence>
<dbReference type="InterPro" id="IPR024766">
    <property type="entry name" value="Znf_RING_H2"/>
</dbReference>
<evidence type="ECO:0000256" key="9">
    <source>
        <dbReference type="ARBA" id="ARBA00023242"/>
    </source>
</evidence>
<feature type="non-terminal residue" evidence="12">
    <location>
        <position position="1"/>
    </location>
</feature>
<dbReference type="PANTHER" id="PTHR11210">
    <property type="entry name" value="RING BOX"/>
    <property type="match status" value="1"/>
</dbReference>
<evidence type="ECO:0000256" key="3">
    <source>
        <dbReference type="ARBA" id="ARBA00004906"/>
    </source>
</evidence>
<dbReference type="Gene3D" id="3.30.40.10">
    <property type="entry name" value="Zinc/RING finger domain, C3HC4 (zinc finger)"/>
    <property type="match status" value="1"/>
</dbReference>
<keyword evidence="9" id="KW-0539">Nucleus</keyword>
<accession>A0A146KKD2</accession>
<keyword evidence="4" id="KW-0963">Cytoplasm</keyword>
<sequence>NIYVLKEIGSSEICGVCKEKLNQPCIECKTYKCQNCPIVIGKCGHKYHKHCTQAWNQEHDHCQTCAAKWEIIE</sequence>
<evidence type="ECO:0000256" key="6">
    <source>
        <dbReference type="ARBA" id="ARBA00022771"/>
    </source>
</evidence>
<evidence type="ECO:0000256" key="8">
    <source>
        <dbReference type="ARBA" id="ARBA00022833"/>
    </source>
</evidence>
<dbReference type="Pfam" id="PF12678">
    <property type="entry name" value="zf-rbx1"/>
    <property type="match status" value="1"/>
</dbReference>
<keyword evidence="5" id="KW-0479">Metal-binding</keyword>
<reference evidence="12" key="1">
    <citation type="submission" date="2015-07" db="EMBL/GenBank/DDBJ databases">
        <title>Adaptation to a free-living lifestyle via gene acquisitions in the diplomonad Trepomonas sp. PC1.</title>
        <authorList>
            <person name="Xu F."/>
            <person name="Jerlstrom-Hultqvist J."/>
            <person name="Kolisko M."/>
            <person name="Simpson A.G.B."/>
            <person name="Roger A.J."/>
            <person name="Svard S.G."/>
            <person name="Andersson J.O."/>
        </authorList>
    </citation>
    <scope>NUCLEOTIDE SEQUENCE</scope>
    <source>
        <strain evidence="12">PC1</strain>
    </source>
</reference>
<keyword evidence="7" id="KW-0833">Ubl conjugation pathway</keyword>
<proteinExistence type="predicted"/>
<comment type="subcellular location">
    <subcellularLocation>
        <location evidence="2">Cytoplasm</location>
    </subcellularLocation>
    <subcellularLocation>
        <location evidence="1">Nucleus</location>
    </subcellularLocation>
</comment>
<evidence type="ECO:0000256" key="2">
    <source>
        <dbReference type="ARBA" id="ARBA00004496"/>
    </source>
</evidence>
<dbReference type="GO" id="GO:0005634">
    <property type="term" value="C:nucleus"/>
    <property type="evidence" value="ECO:0007669"/>
    <property type="project" value="UniProtKB-SubCell"/>
</dbReference>
<organism evidence="12">
    <name type="scientific">Trepomonas sp. PC1</name>
    <dbReference type="NCBI Taxonomy" id="1076344"/>
    <lineage>
        <taxon>Eukaryota</taxon>
        <taxon>Metamonada</taxon>
        <taxon>Diplomonadida</taxon>
        <taxon>Hexamitidae</taxon>
        <taxon>Hexamitinae</taxon>
        <taxon>Trepomonas</taxon>
    </lineage>
</organism>
<name>A0A146KKD2_9EUKA</name>
<evidence type="ECO:0000256" key="4">
    <source>
        <dbReference type="ARBA" id="ARBA00022490"/>
    </source>
</evidence>
<dbReference type="PROSITE" id="PS50089">
    <property type="entry name" value="ZF_RING_2"/>
    <property type="match status" value="1"/>
</dbReference>
<keyword evidence="6 10" id="KW-0863">Zinc-finger</keyword>
<evidence type="ECO:0000256" key="5">
    <source>
        <dbReference type="ARBA" id="ARBA00022723"/>
    </source>
</evidence>
<dbReference type="GO" id="GO:0008270">
    <property type="term" value="F:zinc ion binding"/>
    <property type="evidence" value="ECO:0007669"/>
    <property type="project" value="UniProtKB-KW"/>
</dbReference>
<dbReference type="GO" id="GO:0005737">
    <property type="term" value="C:cytoplasm"/>
    <property type="evidence" value="ECO:0007669"/>
    <property type="project" value="UniProtKB-SubCell"/>
</dbReference>